<dbReference type="Proteomes" id="UP001596407">
    <property type="component" value="Unassembled WGS sequence"/>
</dbReference>
<accession>A0ABD5WPE7</accession>
<feature type="transmembrane region" description="Helical" evidence="1">
    <location>
        <begin position="12"/>
        <end position="33"/>
    </location>
</feature>
<gene>
    <name evidence="2" type="ORF">ACFQJ6_22280</name>
</gene>
<evidence type="ECO:0000313" key="2">
    <source>
        <dbReference type="EMBL" id="MFC7082402.1"/>
    </source>
</evidence>
<keyword evidence="1" id="KW-1133">Transmembrane helix</keyword>
<dbReference type="EMBL" id="JBHSZH010000005">
    <property type="protein sequence ID" value="MFC7082402.1"/>
    <property type="molecule type" value="Genomic_DNA"/>
</dbReference>
<name>A0ABD5WPE7_9EURY</name>
<organism evidence="2 3">
    <name type="scientific">Halorussus caseinilyticus</name>
    <dbReference type="NCBI Taxonomy" id="3034025"/>
    <lineage>
        <taxon>Archaea</taxon>
        <taxon>Methanobacteriati</taxon>
        <taxon>Methanobacteriota</taxon>
        <taxon>Stenosarchaea group</taxon>
        <taxon>Halobacteria</taxon>
        <taxon>Halobacteriales</taxon>
        <taxon>Haladaptataceae</taxon>
        <taxon>Halorussus</taxon>
    </lineage>
</organism>
<evidence type="ECO:0000313" key="3">
    <source>
        <dbReference type="Proteomes" id="UP001596407"/>
    </source>
</evidence>
<protein>
    <submittedName>
        <fullName evidence="2">Uncharacterized protein</fullName>
    </submittedName>
</protein>
<evidence type="ECO:0000256" key="1">
    <source>
        <dbReference type="SAM" id="Phobius"/>
    </source>
</evidence>
<dbReference type="GeneID" id="79304169"/>
<proteinExistence type="predicted"/>
<dbReference type="RefSeq" id="WP_276279593.1">
    <property type="nucleotide sequence ID" value="NZ_CP119809.1"/>
</dbReference>
<keyword evidence="3" id="KW-1185">Reference proteome</keyword>
<reference evidence="2 3" key="1">
    <citation type="journal article" date="2019" name="Int. J. Syst. Evol. Microbiol.">
        <title>The Global Catalogue of Microorganisms (GCM) 10K type strain sequencing project: providing services to taxonomists for standard genome sequencing and annotation.</title>
        <authorList>
            <consortium name="The Broad Institute Genomics Platform"/>
            <consortium name="The Broad Institute Genome Sequencing Center for Infectious Disease"/>
            <person name="Wu L."/>
            <person name="Ma J."/>
        </authorList>
    </citation>
    <scope>NUCLEOTIDE SEQUENCE [LARGE SCALE GENOMIC DNA]</scope>
    <source>
        <strain evidence="2 3">DT72</strain>
    </source>
</reference>
<sequence length="41" mass="4513">MTVPAGPLSAWSLLAVVGWLVVVVLVWLLFVAYGRDRKSRS</sequence>
<comment type="caution">
    <text evidence="2">The sequence shown here is derived from an EMBL/GenBank/DDBJ whole genome shotgun (WGS) entry which is preliminary data.</text>
</comment>
<dbReference type="AlphaFoldDB" id="A0ABD5WPE7"/>
<keyword evidence="1" id="KW-0812">Transmembrane</keyword>
<keyword evidence="1" id="KW-0472">Membrane</keyword>